<dbReference type="Gene3D" id="3.30.70.270">
    <property type="match status" value="1"/>
</dbReference>
<feature type="compositionally biased region" description="Acidic residues" evidence="2">
    <location>
        <begin position="395"/>
        <end position="406"/>
    </location>
</feature>
<dbReference type="InterPro" id="IPR000477">
    <property type="entry name" value="RT_dom"/>
</dbReference>
<dbReference type="CDD" id="cd01647">
    <property type="entry name" value="RT_LTR"/>
    <property type="match status" value="1"/>
</dbReference>
<dbReference type="OrthoDB" id="5920460at2759"/>
<keyword evidence="5" id="KW-1185">Reference proteome</keyword>
<feature type="coiled-coil region" evidence="1">
    <location>
        <begin position="447"/>
        <end position="485"/>
    </location>
</feature>
<gene>
    <name evidence="4" type="ORF">F8M41_000317</name>
</gene>
<comment type="caution">
    <text evidence="4">The sequence shown here is derived from an EMBL/GenBank/DDBJ whole genome shotgun (WGS) entry which is preliminary data.</text>
</comment>
<evidence type="ECO:0000256" key="2">
    <source>
        <dbReference type="SAM" id="MobiDB-lite"/>
    </source>
</evidence>
<proteinExistence type="predicted"/>
<dbReference type="Pfam" id="PF00078">
    <property type="entry name" value="RVT_1"/>
    <property type="match status" value="1"/>
</dbReference>
<dbReference type="Proteomes" id="UP000439903">
    <property type="component" value="Unassembled WGS sequence"/>
</dbReference>
<dbReference type="PANTHER" id="PTHR24559:SF444">
    <property type="entry name" value="REVERSE TRANSCRIPTASE DOMAIN-CONTAINING PROTEIN"/>
    <property type="match status" value="1"/>
</dbReference>
<evidence type="ECO:0000259" key="3">
    <source>
        <dbReference type="Pfam" id="PF00078"/>
    </source>
</evidence>
<evidence type="ECO:0000313" key="5">
    <source>
        <dbReference type="Proteomes" id="UP000439903"/>
    </source>
</evidence>
<feature type="region of interest" description="Disordered" evidence="2">
    <location>
        <begin position="382"/>
        <end position="406"/>
    </location>
</feature>
<dbReference type="InterPro" id="IPR043128">
    <property type="entry name" value="Rev_trsase/Diguanyl_cyclase"/>
</dbReference>
<dbReference type="InterPro" id="IPR053134">
    <property type="entry name" value="RNA-dir_DNA_polymerase"/>
</dbReference>
<organism evidence="4 5">
    <name type="scientific">Gigaspora margarita</name>
    <dbReference type="NCBI Taxonomy" id="4874"/>
    <lineage>
        <taxon>Eukaryota</taxon>
        <taxon>Fungi</taxon>
        <taxon>Fungi incertae sedis</taxon>
        <taxon>Mucoromycota</taxon>
        <taxon>Glomeromycotina</taxon>
        <taxon>Glomeromycetes</taxon>
        <taxon>Diversisporales</taxon>
        <taxon>Gigasporaceae</taxon>
        <taxon>Gigaspora</taxon>
    </lineage>
</organism>
<reference evidence="4 5" key="1">
    <citation type="journal article" date="2019" name="Environ. Microbiol.">
        <title>At the nexus of three kingdoms: the genome of the mycorrhizal fungus Gigaspora margarita provides insights into plant, endobacterial and fungal interactions.</title>
        <authorList>
            <person name="Venice F."/>
            <person name="Ghignone S."/>
            <person name="Salvioli di Fossalunga A."/>
            <person name="Amselem J."/>
            <person name="Novero M."/>
            <person name="Xianan X."/>
            <person name="Sedzielewska Toro K."/>
            <person name="Morin E."/>
            <person name="Lipzen A."/>
            <person name="Grigoriev I.V."/>
            <person name="Henrissat B."/>
            <person name="Martin F.M."/>
            <person name="Bonfante P."/>
        </authorList>
    </citation>
    <scope>NUCLEOTIDE SEQUENCE [LARGE SCALE GENOMIC DNA]</scope>
    <source>
        <strain evidence="4 5">BEG34</strain>
    </source>
</reference>
<dbReference type="PANTHER" id="PTHR24559">
    <property type="entry name" value="TRANSPOSON TY3-I GAG-POL POLYPROTEIN"/>
    <property type="match status" value="1"/>
</dbReference>
<sequence>MLTAETLAATNWHNINPQRRTDEQDDLIYFEPREYDDGYASSTYSEYTVRATTPMPIYYEIQLNKEEENDDHIVIADPNDVLVLPLHDVVTDNQYGNINYQNKYKKRYLYQQADRTYTHRSQRLQINNSIVALWNLELTRIPLSRRAAPILHRPAPNQLPPNPLAQQSQPPNLPDQQPAPRAAAANPIEQLLQSMNHLILAMDRLKKELREPVEIECPTTIQQALKKPKATKAAYSRGAPLKATSCESESAGKVELVDPSNNILDQPITDNVPSALTLNSRKDTPDILPIEVNVLQRKYPLEVVESLPIVISKVEIPIDIEVTKAKDYTIIVGTNWLGKVKEKIDLARRVLEYKWKNEKYQMPITCWKKITYSLEKPIPLDEKNRVSSEERHEEENGEEYESEEVEEKMSYIVQGDKDEVPIVEQGPNTICWYDKSLSHKADSCAICHELSKEMDTLECLVDDLNKELEIEKGSTEDSKLEKEQQIRIEELLKRNKDLFVKGLTQLERMKEEVHKIVIKKKAKPIKQRSYQVSHTENNFIKQEVEQMIKHRIVQESTSLWSLPVVLVKKKNIFYIELSKQVLANRDESAGSKKMVFVTKDELYEFLVIPFRLINTPTTFQRIMNKILQPINRKFVLVYLDDINIHSKTFDKYLLHLQQVFDLLRKARLRLSKKKC</sequence>
<protein>
    <submittedName>
        <fullName evidence="4">Gag-pol fusion protein</fullName>
    </submittedName>
</protein>
<keyword evidence="1" id="KW-0175">Coiled coil</keyword>
<name>A0A8H3XIR4_GIGMA</name>
<evidence type="ECO:0000256" key="1">
    <source>
        <dbReference type="SAM" id="Coils"/>
    </source>
</evidence>
<dbReference type="Gene3D" id="3.10.10.10">
    <property type="entry name" value="HIV Type 1 Reverse Transcriptase, subunit A, domain 1"/>
    <property type="match status" value="2"/>
</dbReference>
<dbReference type="InterPro" id="IPR043502">
    <property type="entry name" value="DNA/RNA_pol_sf"/>
</dbReference>
<feature type="domain" description="Reverse transcriptase" evidence="3">
    <location>
        <begin position="599"/>
        <end position="675"/>
    </location>
</feature>
<feature type="compositionally biased region" description="Basic and acidic residues" evidence="2">
    <location>
        <begin position="382"/>
        <end position="394"/>
    </location>
</feature>
<accession>A0A8H3XIR4</accession>
<dbReference type="AlphaFoldDB" id="A0A8H3XIR4"/>
<dbReference type="EMBL" id="WTPW01001015">
    <property type="protein sequence ID" value="KAF0462180.1"/>
    <property type="molecule type" value="Genomic_DNA"/>
</dbReference>
<feature type="region of interest" description="Disordered" evidence="2">
    <location>
        <begin position="152"/>
        <end position="183"/>
    </location>
</feature>
<dbReference type="InterPro" id="IPR021109">
    <property type="entry name" value="Peptidase_aspartic_dom_sf"/>
</dbReference>
<dbReference type="SUPFAM" id="SSF56672">
    <property type="entry name" value="DNA/RNA polymerases"/>
    <property type="match status" value="1"/>
</dbReference>
<evidence type="ECO:0000313" key="4">
    <source>
        <dbReference type="EMBL" id="KAF0462180.1"/>
    </source>
</evidence>
<dbReference type="Gene3D" id="2.40.70.10">
    <property type="entry name" value="Acid Proteases"/>
    <property type="match status" value="1"/>
</dbReference>